<protein>
    <submittedName>
        <fullName evidence="2">Uncharacterized protein</fullName>
    </submittedName>
</protein>
<feature type="coiled-coil region" evidence="1">
    <location>
        <begin position="37"/>
        <end position="99"/>
    </location>
</feature>
<organism evidence="2 3">
    <name type="scientific">Cucumis melo var. makuwa</name>
    <name type="common">Oriental melon</name>
    <dbReference type="NCBI Taxonomy" id="1194695"/>
    <lineage>
        <taxon>Eukaryota</taxon>
        <taxon>Viridiplantae</taxon>
        <taxon>Streptophyta</taxon>
        <taxon>Embryophyta</taxon>
        <taxon>Tracheophyta</taxon>
        <taxon>Spermatophyta</taxon>
        <taxon>Magnoliopsida</taxon>
        <taxon>eudicotyledons</taxon>
        <taxon>Gunneridae</taxon>
        <taxon>Pentapetalae</taxon>
        <taxon>rosids</taxon>
        <taxon>fabids</taxon>
        <taxon>Cucurbitales</taxon>
        <taxon>Cucurbitaceae</taxon>
        <taxon>Benincaseae</taxon>
        <taxon>Cucumis</taxon>
    </lineage>
</organism>
<evidence type="ECO:0000256" key="1">
    <source>
        <dbReference type="SAM" id="Coils"/>
    </source>
</evidence>
<evidence type="ECO:0000313" key="3">
    <source>
        <dbReference type="Proteomes" id="UP000321947"/>
    </source>
</evidence>
<dbReference type="AlphaFoldDB" id="A0A5D3D6N8"/>
<dbReference type="EMBL" id="SSTD01007152">
    <property type="protein sequence ID" value="TYK19182.1"/>
    <property type="molecule type" value="Genomic_DNA"/>
</dbReference>
<name>A0A5D3D6N8_CUCMM</name>
<gene>
    <name evidence="2" type="ORF">E5676_scaffold522G001130</name>
</gene>
<sequence length="131" mass="15220">MGGENRVEASVLSHCRRHLPFRRHCRLSPSATLDLKRRIHKERATQLSLEKKELERRLQSINAESEHLSILSYEKTKAIDQQELEVVKLQDDVNTIESTPAITEEAIEAVATVHKSMETAREEFKDFKWKL</sequence>
<reference evidence="2 3" key="1">
    <citation type="submission" date="2019-08" db="EMBL/GenBank/DDBJ databases">
        <title>Draft genome sequences of two oriental melons (Cucumis melo L. var makuwa).</title>
        <authorList>
            <person name="Kwon S.-Y."/>
        </authorList>
    </citation>
    <scope>NUCLEOTIDE SEQUENCE [LARGE SCALE GENOMIC DNA]</scope>
    <source>
        <strain evidence="3">cv. Chang Bougi</strain>
        <tissue evidence="2">Leaf</tissue>
    </source>
</reference>
<dbReference type="Proteomes" id="UP000321947">
    <property type="component" value="Unassembled WGS sequence"/>
</dbReference>
<keyword evidence="1" id="KW-0175">Coiled coil</keyword>
<comment type="caution">
    <text evidence="2">The sequence shown here is derived from an EMBL/GenBank/DDBJ whole genome shotgun (WGS) entry which is preliminary data.</text>
</comment>
<proteinExistence type="predicted"/>
<accession>A0A5D3D6N8</accession>
<evidence type="ECO:0000313" key="2">
    <source>
        <dbReference type="EMBL" id="TYK19182.1"/>
    </source>
</evidence>